<gene>
    <name evidence="3" type="primary">20199595</name>
    <name evidence="2" type="ORF">HELRODRAFT_162458</name>
</gene>
<reference evidence="3" key="3">
    <citation type="submission" date="2015-06" db="UniProtKB">
        <authorList>
            <consortium name="EnsemblMetazoa"/>
        </authorList>
    </citation>
    <scope>IDENTIFICATION</scope>
</reference>
<feature type="region of interest" description="Disordered" evidence="1">
    <location>
        <begin position="56"/>
        <end position="81"/>
    </location>
</feature>
<sequence>MHEDSDNSYNILNVGLLVDSKKLDVVSVSMGKAHAVLLTRQGEVFTFGLNNKGQCGRDGISVPQQQQQQPSPQLSQQQQQLSQQQLQQQQQKLQQLFQQSFNQHELSTEQQKLEPEQKKINLTYETFNLNTGIANSETICI</sequence>
<dbReference type="EMBL" id="KB097143">
    <property type="protein sequence ID" value="ESN98984.1"/>
    <property type="molecule type" value="Genomic_DNA"/>
</dbReference>
<dbReference type="SUPFAM" id="SSF50985">
    <property type="entry name" value="RCC1/BLIP-II"/>
    <property type="match status" value="1"/>
</dbReference>
<name>T1ESP5_HELRO</name>
<dbReference type="EMBL" id="AMQM01001090">
    <property type="status" value="NOT_ANNOTATED_CDS"/>
    <property type="molecule type" value="Genomic_DNA"/>
</dbReference>
<dbReference type="OrthoDB" id="6150648at2759"/>
<protein>
    <submittedName>
        <fullName evidence="2 3">Uncharacterized protein</fullName>
    </submittedName>
</protein>
<reference evidence="4" key="1">
    <citation type="submission" date="2012-12" db="EMBL/GenBank/DDBJ databases">
        <authorList>
            <person name="Hellsten U."/>
            <person name="Grimwood J."/>
            <person name="Chapman J.A."/>
            <person name="Shapiro H."/>
            <person name="Aerts A."/>
            <person name="Otillar R.P."/>
            <person name="Terry A.Y."/>
            <person name="Boore J.L."/>
            <person name="Simakov O."/>
            <person name="Marletaz F."/>
            <person name="Cho S.-J."/>
            <person name="Edsinger-Gonzales E."/>
            <person name="Havlak P."/>
            <person name="Kuo D.-H."/>
            <person name="Larsson T."/>
            <person name="Lv J."/>
            <person name="Arendt D."/>
            <person name="Savage R."/>
            <person name="Osoegawa K."/>
            <person name="de Jong P."/>
            <person name="Lindberg D.R."/>
            <person name="Seaver E.C."/>
            <person name="Weisblat D.A."/>
            <person name="Putnam N.H."/>
            <person name="Grigoriev I.V."/>
            <person name="Rokhsar D.S."/>
        </authorList>
    </citation>
    <scope>NUCLEOTIDE SEQUENCE</scope>
</reference>
<evidence type="ECO:0000313" key="2">
    <source>
        <dbReference type="EMBL" id="ESN98984.1"/>
    </source>
</evidence>
<dbReference type="InParanoid" id="T1ESP5"/>
<organism evidence="3 4">
    <name type="scientific">Helobdella robusta</name>
    <name type="common">Californian leech</name>
    <dbReference type="NCBI Taxonomy" id="6412"/>
    <lineage>
        <taxon>Eukaryota</taxon>
        <taxon>Metazoa</taxon>
        <taxon>Spiralia</taxon>
        <taxon>Lophotrochozoa</taxon>
        <taxon>Annelida</taxon>
        <taxon>Clitellata</taxon>
        <taxon>Hirudinea</taxon>
        <taxon>Rhynchobdellida</taxon>
        <taxon>Glossiphoniidae</taxon>
        <taxon>Helobdella</taxon>
    </lineage>
</organism>
<evidence type="ECO:0000313" key="4">
    <source>
        <dbReference type="Proteomes" id="UP000015101"/>
    </source>
</evidence>
<dbReference type="InterPro" id="IPR009091">
    <property type="entry name" value="RCC1/BLIP-II"/>
</dbReference>
<dbReference type="PANTHER" id="PTHR45943:SF1">
    <property type="entry name" value="E3 UBIQUITIN-PROTEIN LIGASE MYCBP2"/>
    <property type="match status" value="1"/>
</dbReference>
<dbReference type="RefSeq" id="XP_009022903.1">
    <property type="nucleotide sequence ID" value="XM_009024655.1"/>
</dbReference>
<proteinExistence type="predicted"/>
<dbReference type="AlphaFoldDB" id="T1ESP5"/>
<evidence type="ECO:0000313" key="3">
    <source>
        <dbReference type="EnsemblMetazoa" id="HelroP162458"/>
    </source>
</evidence>
<dbReference type="EnsemblMetazoa" id="HelroT162458">
    <property type="protein sequence ID" value="HelroP162458"/>
    <property type="gene ID" value="HelroG162458"/>
</dbReference>
<dbReference type="KEGG" id="hro:HELRODRAFT_162458"/>
<feature type="compositionally biased region" description="Low complexity" evidence="1">
    <location>
        <begin position="63"/>
        <end position="81"/>
    </location>
</feature>
<evidence type="ECO:0000256" key="1">
    <source>
        <dbReference type="SAM" id="MobiDB-lite"/>
    </source>
</evidence>
<accession>T1ESP5</accession>
<dbReference type="GeneID" id="20199595"/>
<dbReference type="STRING" id="6412.T1ESP5"/>
<dbReference type="Proteomes" id="UP000015101">
    <property type="component" value="Unassembled WGS sequence"/>
</dbReference>
<dbReference type="Pfam" id="PF13540">
    <property type="entry name" value="RCC1_2"/>
    <property type="match status" value="1"/>
</dbReference>
<dbReference type="Gene3D" id="2.130.10.30">
    <property type="entry name" value="Regulator of chromosome condensation 1/beta-lactamase-inhibitor protein II"/>
    <property type="match status" value="1"/>
</dbReference>
<keyword evidence="4" id="KW-1185">Reference proteome</keyword>
<dbReference type="CTD" id="20199595"/>
<dbReference type="HOGENOM" id="CLU_1827401_0_0_1"/>
<dbReference type="PANTHER" id="PTHR45943">
    <property type="entry name" value="E3 UBIQUITIN-PROTEIN LIGASE MYCBP2"/>
    <property type="match status" value="1"/>
</dbReference>
<reference evidence="2 4" key="2">
    <citation type="journal article" date="2013" name="Nature">
        <title>Insights into bilaterian evolution from three spiralian genomes.</title>
        <authorList>
            <person name="Simakov O."/>
            <person name="Marletaz F."/>
            <person name="Cho S.J."/>
            <person name="Edsinger-Gonzales E."/>
            <person name="Havlak P."/>
            <person name="Hellsten U."/>
            <person name="Kuo D.H."/>
            <person name="Larsson T."/>
            <person name="Lv J."/>
            <person name="Arendt D."/>
            <person name="Savage R."/>
            <person name="Osoegawa K."/>
            <person name="de Jong P."/>
            <person name="Grimwood J."/>
            <person name="Chapman J.A."/>
            <person name="Shapiro H."/>
            <person name="Aerts A."/>
            <person name="Otillar R.P."/>
            <person name="Terry A.Y."/>
            <person name="Boore J.L."/>
            <person name="Grigoriev I.V."/>
            <person name="Lindberg D.R."/>
            <person name="Seaver E.C."/>
            <person name="Weisblat D.A."/>
            <person name="Putnam N.H."/>
            <person name="Rokhsar D.S."/>
        </authorList>
    </citation>
    <scope>NUCLEOTIDE SEQUENCE</scope>
</reference>